<dbReference type="AlphaFoldDB" id="A0A4R5U1A4"/>
<evidence type="ECO:0008006" key="5">
    <source>
        <dbReference type="Google" id="ProtNLM"/>
    </source>
</evidence>
<proteinExistence type="predicted"/>
<dbReference type="Proteomes" id="UP000294796">
    <property type="component" value="Unassembled WGS sequence"/>
</dbReference>
<organism evidence="3 4">
    <name type="scientific">Luteimonas aestuarii</name>
    <dbReference type="NCBI Taxonomy" id="453837"/>
    <lineage>
        <taxon>Bacteria</taxon>
        <taxon>Pseudomonadati</taxon>
        <taxon>Pseudomonadota</taxon>
        <taxon>Gammaproteobacteria</taxon>
        <taxon>Lysobacterales</taxon>
        <taxon>Lysobacteraceae</taxon>
        <taxon>Luteimonas</taxon>
    </lineage>
</organism>
<evidence type="ECO:0000313" key="4">
    <source>
        <dbReference type="Proteomes" id="UP000294796"/>
    </source>
</evidence>
<feature type="chain" id="PRO_5020740325" description="DUF4124 domain-containing protein" evidence="2">
    <location>
        <begin position="23"/>
        <end position="239"/>
    </location>
</feature>
<protein>
    <recommendedName>
        <fullName evidence="5">DUF4124 domain-containing protein</fullName>
    </recommendedName>
</protein>
<comment type="caution">
    <text evidence="3">The sequence shown here is derived from an EMBL/GenBank/DDBJ whole genome shotgun (WGS) entry which is preliminary data.</text>
</comment>
<keyword evidence="4" id="KW-1185">Reference proteome</keyword>
<sequence length="239" mass="25905">MPSLAFVCLLWLVAGTAQPTQAQVQRCETADGRTVFTDRACEDVGAVSRLQRGTDEGQASPHRRGCNRTLQDLTFELTMAIDARDANRLAAVYHWPGIGHRDGYAIMDRLDAIAQRPLVDARPLFPEDTPEVAPAASPAEGMEGGPANDGVDPARPPSSSELMRRTTPWRPSARSLARGNASQTADDAATTVPEPATPPPPRRRVPYALQVDQTLAGGNTPSRTVFGLRRHLGCWWVSF</sequence>
<evidence type="ECO:0000256" key="1">
    <source>
        <dbReference type="SAM" id="MobiDB-lite"/>
    </source>
</evidence>
<accession>A0A4R5U1A4</accession>
<evidence type="ECO:0000256" key="2">
    <source>
        <dbReference type="SAM" id="SignalP"/>
    </source>
</evidence>
<keyword evidence="2" id="KW-0732">Signal</keyword>
<feature type="compositionally biased region" description="Low complexity" evidence="1">
    <location>
        <begin position="184"/>
        <end position="194"/>
    </location>
</feature>
<reference evidence="3 4" key="1">
    <citation type="submission" date="2019-03" db="EMBL/GenBank/DDBJ databases">
        <title>Luteimonas zhaokaii sp.nov., isolated from the rectal contents of Plateau pika in Yushu, Qinghai Province, China.</title>
        <authorList>
            <person name="Zhang G."/>
        </authorList>
    </citation>
    <scope>NUCLEOTIDE SEQUENCE [LARGE SCALE GENOMIC DNA]</scope>
    <source>
        <strain evidence="3 4">B9</strain>
    </source>
</reference>
<dbReference type="OrthoDB" id="5956287at2"/>
<gene>
    <name evidence="3" type="ORF">E2F46_03940</name>
</gene>
<evidence type="ECO:0000313" key="3">
    <source>
        <dbReference type="EMBL" id="TDK27351.1"/>
    </source>
</evidence>
<feature type="region of interest" description="Disordered" evidence="1">
    <location>
        <begin position="124"/>
        <end position="204"/>
    </location>
</feature>
<dbReference type="EMBL" id="SMTF01000002">
    <property type="protein sequence ID" value="TDK27351.1"/>
    <property type="molecule type" value="Genomic_DNA"/>
</dbReference>
<name>A0A4R5U1A4_9GAMM</name>
<dbReference type="RefSeq" id="WP_133320770.1">
    <property type="nucleotide sequence ID" value="NZ_SMTF01000002.1"/>
</dbReference>
<feature type="signal peptide" evidence="2">
    <location>
        <begin position="1"/>
        <end position="22"/>
    </location>
</feature>